<accession>A0A7D9HJM1</accession>
<feature type="region of interest" description="Disordered" evidence="1">
    <location>
        <begin position="1"/>
        <end position="31"/>
    </location>
</feature>
<name>A0A7D9HJM1_PARCT</name>
<sequence length="554" mass="62831">MGDQSVLGEATSAKSEVFPEELEGNDENLPPNDDMVFEEVDFGNQSKYRVNWLRKTHRLDENTIVEIIIHVPDDASNADATDNPPLFSITISVIERKVEISQKYTLVWKNTEFPKLKSLVDRLQVNNELDADTIRDDYADIFQESEDAESLNLSSLDLSEILWDVSLLSTNENTTKSDQQKDKSIKFKSKVKGSNEVRVKLLSSPVCKKKNISKTKVPTTPSANVAKQQIINIKIYNNVRNVCQISKTEESISLEKSNKSLSDQVEELQNNIKDDAVQRESGRVVQNELSANVTDRNEPEVLITKEESGPIPTKKADSSESGDSNEQSKRSAYNKYIIVSSVTPRDDDFDEDIRAINRAIQSEILNFNDVIYANNDNLRDRALYFDCKHLNRNRGVRKFAANIKKAIRMASGVVDNKPRYPSYHSADPHPIRPDDRAPYPHPRYSSYHSDDPHPIRPVDRAPYPQHRYGSSVNPLLRPEDMRRKQDGIATQPIEVSKEHETKKENGINDVFSQLSTLNKLVNVLVSSNLQRCRMMYPQSTASPSFFPLYSSAVS</sequence>
<feature type="compositionally biased region" description="Basic and acidic residues" evidence="1">
    <location>
        <begin position="426"/>
        <end position="438"/>
    </location>
</feature>
<evidence type="ECO:0000313" key="3">
    <source>
        <dbReference type="Proteomes" id="UP001152795"/>
    </source>
</evidence>
<feature type="region of interest" description="Disordered" evidence="1">
    <location>
        <begin position="276"/>
        <end position="330"/>
    </location>
</feature>
<proteinExistence type="predicted"/>
<comment type="caution">
    <text evidence="2">The sequence shown here is derived from an EMBL/GenBank/DDBJ whole genome shotgun (WGS) entry which is preliminary data.</text>
</comment>
<feature type="compositionally biased region" description="Basic and acidic residues" evidence="1">
    <location>
        <begin position="448"/>
        <end position="459"/>
    </location>
</feature>
<organism evidence="2 3">
    <name type="scientific">Paramuricea clavata</name>
    <name type="common">Red gorgonian</name>
    <name type="synonym">Violescent sea-whip</name>
    <dbReference type="NCBI Taxonomy" id="317549"/>
    <lineage>
        <taxon>Eukaryota</taxon>
        <taxon>Metazoa</taxon>
        <taxon>Cnidaria</taxon>
        <taxon>Anthozoa</taxon>
        <taxon>Octocorallia</taxon>
        <taxon>Malacalcyonacea</taxon>
        <taxon>Plexauridae</taxon>
        <taxon>Paramuricea</taxon>
    </lineage>
</organism>
<gene>
    <name evidence="2" type="ORF">PACLA_8A085999</name>
</gene>
<dbReference type="EMBL" id="CACRXK020000717">
    <property type="protein sequence ID" value="CAB3984287.1"/>
    <property type="molecule type" value="Genomic_DNA"/>
</dbReference>
<keyword evidence="3" id="KW-1185">Reference proteome</keyword>
<evidence type="ECO:0000313" key="2">
    <source>
        <dbReference type="EMBL" id="CAB3984287.1"/>
    </source>
</evidence>
<dbReference type="Proteomes" id="UP001152795">
    <property type="component" value="Unassembled WGS sequence"/>
</dbReference>
<evidence type="ECO:0000256" key="1">
    <source>
        <dbReference type="SAM" id="MobiDB-lite"/>
    </source>
</evidence>
<feature type="region of interest" description="Disordered" evidence="1">
    <location>
        <begin position="415"/>
        <end position="474"/>
    </location>
</feature>
<feature type="compositionally biased region" description="Basic and acidic residues" evidence="1">
    <location>
        <begin position="295"/>
        <end position="318"/>
    </location>
</feature>
<dbReference type="AlphaFoldDB" id="A0A7D9HJM1"/>
<protein>
    <submittedName>
        <fullName evidence="2">Uncharacterized protein</fullName>
    </submittedName>
</protein>
<reference evidence="2" key="1">
    <citation type="submission" date="2020-04" db="EMBL/GenBank/DDBJ databases">
        <authorList>
            <person name="Alioto T."/>
            <person name="Alioto T."/>
            <person name="Gomez Garrido J."/>
        </authorList>
    </citation>
    <scope>NUCLEOTIDE SEQUENCE</scope>
    <source>
        <strain evidence="2">A484AB</strain>
    </source>
</reference>